<name>A0A0A9FZ67_ARUDO</name>
<reference evidence="1" key="2">
    <citation type="journal article" date="2015" name="Data Brief">
        <title>Shoot transcriptome of the giant reed, Arundo donax.</title>
        <authorList>
            <person name="Barrero R.A."/>
            <person name="Guerrero F.D."/>
            <person name="Moolhuijzen P."/>
            <person name="Goolsby J.A."/>
            <person name="Tidwell J."/>
            <person name="Bellgard S.E."/>
            <person name="Bellgard M.I."/>
        </authorList>
    </citation>
    <scope>NUCLEOTIDE SEQUENCE</scope>
    <source>
        <tissue evidence="1">Shoot tissue taken approximately 20 cm above the soil surface</tissue>
    </source>
</reference>
<evidence type="ECO:0000313" key="1">
    <source>
        <dbReference type="EMBL" id="JAE18110.1"/>
    </source>
</evidence>
<protein>
    <submittedName>
        <fullName evidence="1">Uncharacterized protein</fullName>
    </submittedName>
</protein>
<accession>A0A0A9FZ67</accession>
<sequence length="17" mass="2011">MSNTSKRKILTETELFI</sequence>
<dbReference type="EMBL" id="GBRH01179786">
    <property type="protein sequence ID" value="JAE18110.1"/>
    <property type="molecule type" value="Transcribed_RNA"/>
</dbReference>
<proteinExistence type="predicted"/>
<reference evidence="1" key="1">
    <citation type="submission" date="2014-09" db="EMBL/GenBank/DDBJ databases">
        <authorList>
            <person name="Magalhaes I.L.F."/>
            <person name="Oliveira U."/>
            <person name="Santos F.R."/>
            <person name="Vidigal T.H.D.A."/>
            <person name="Brescovit A.D."/>
            <person name="Santos A.J."/>
        </authorList>
    </citation>
    <scope>NUCLEOTIDE SEQUENCE</scope>
    <source>
        <tissue evidence="1">Shoot tissue taken approximately 20 cm above the soil surface</tissue>
    </source>
</reference>
<dbReference type="AlphaFoldDB" id="A0A0A9FZ67"/>
<organism evidence="1">
    <name type="scientific">Arundo donax</name>
    <name type="common">Giant reed</name>
    <name type="synonym">Donax arundinaceus</name>
    <dbReference type="NCBI Taxonomy" id="35708"/>
    <lineage>
        <taxon>Eukaryota</taxon>
        <taxon>Viridiplantae</taxon>
        <taxon>Streptophyta</taxon>
        <taxon>Embryophyta</taxon>
        <taxon>Tracheophyta</taxon>
        <taxon>Spermatophyta</taxon>
        <taxon>Magnoliopsida</taxon>
        <taxon>Liliopsida</taxon>
        <taxon>Poales</taxon>
        <taxon>Poaceae</taxon>
        <taxon>PACMAD clade</taxon>
        <taxon>Arundinoideae</taxon>
        <taxon>Arundineae</taxon>
        <taxon>Arundo</taxon>
    </lineage>
</organism>